<proteinExistence type="predicted"/>
<feature type="transmembrane region" description="Helical" evidence="1">
    <location>
        <begin position="38"/>
        <end position="55"/>
    </location>
</feature>
<feature type="transmembrane region" description="Helical" evidence="1">
    <location>
        <begin position="106"/>
        <end position="129"/>
    </location>
</feature>
<dbReference type="EMBL" id="FOZK01000001">
    <property type="protein sequence ID" value="SFR93735.1"/>
    <property type="molecule type" value="Genomic_DNA"/>
</dbReference>
<name>A0A1I6KR49_9EURY</name>
<keyword evidence="3" id="KW-1185">Reference proteome</keyword>
<keyword evidence="1" id="KW-0812">Transmembrane</keyword>
<feature type="transmembrane region" description="Helical" evidence="1">
    <location>
        <begin position="61"/>
        <end position="85"/>
    </location>
</feature>
<dbReference type="AlphaFoldDB" id="A0A1I6KR49"/>
<evidence type="ECO:0000256" key="1">
    <source>
        <dbReference type="SAM" id="Phobius"/>
    </source>
</evidence>
<reference evidence="2 3" key="1">
    <citation type="submission" date="2016-10" db="EMBL/GenBank/DDBJ databases">
        <authorList>
            <person name="de Groot N.N."/>
        </authorList>
    </citation>
    <scope>NUCLEOTIDE SEQUENCE [LARGE SCALE GENOMIC DNA]</scope>
    <source>
        <strain evidence="2 3">CGMCC 1.10457</strain>
    </source>
</reference>
<dbReference type="Proteomes" id="UP000199062">
    <property type="component" value="Unassembled WGS sequence"/>
</dbReference>
<feature type="transmembrane region" description="Helical" evidence="1">
    <location>
        <begin position="135"/>
        <end position="157"/>
    </location>
</feature>
<gene>
    <name evidence="2" type="ORF">SAMN05216559_1362</name>
</gene>
<protein>
    <submittedName>
        <fullName evidence="2">Uncharacterized protein</fullName>
    </submittedName>
</protein>
<organism evidence="2 3">
    <name type="scientific">Halomicrobium zhouii</name>
    <dbReference type="NCBI Taxonomy" id="767519"/>
    <lineage>
        <taxon>Archaea</taxon>
        <taxon>Methanobacteriati</taxon>
        <taxon>Methanobacteriota</taxon>
        <taxon>Stenosarchaea group</taxon>
        <taxon>Halobacteria</taxon>
        <taxon>Halobacteriales</taxon>
        <taxon>Haloarculaceae</taxon>
        <taxon>Halomicrobium</taxon>
    </lineage>
</organism>
<accession>A0A1I6KR49</accession>
<evidence type="ECO:0000313" key="2">
    <source>
        <dbReference type="EMBL" id="SFR93735.1"/>
    </source>
</evidence>
<evidence type="ECO:0000313" key="3">
    <source>
        <dbReference type="Proteomes" id="UP000199062"/>
    </source>
</evidence>
<keyword evidence="1" id="KW-1133">Transmembrane helix</keyword>
<keyword evidence="1" id="KW-0472">Membrane</keyword>
<sequence>MFLGINGDSMARSLDVGHVSETLPDLNTFLADPRLRPTGLVGGSSLVVVGVLLQISPWNSFWSSVVAGVLVFVGVPLFCVGLAAPEPEKPDGLFTLGIELTPDQRRAVATGSLLVLVSPITVATLGPLFDFATGVWLTAALLALTGSVLILTGFLAWTSRRLGESTPSR</sequence>